<keyword evidence="1" id="KW-0175">Coiled coil</keyword>
<comment type="caution">
    <text evidence="4">The sequence shown here is derived from an EMBL/GenBank/DDBJ whole genome shotgun (WGS) entry which is preliminary data.</text>
</comment>
<evidence type="ECO:0000313" key="5">
    <source>
        <dbReference type="Proteomes" id="UP000196084"/>
    </source>
</evidence>
<protein>
    <recommendedName>
        <fullName evidence="3">NrS-1 polymerase-like HBD domain-containing protein</fullName>
    </recommendedName>
</protein>
<feature type="compositionally biased region" description="Polar residues" evidence="2">
    <location>
        <begin position="323"/>
        <end position="338"/>
    </location>
</feature>
<evidence type="ECO:0000313" key="4">
    <source>
        <dbReference type="EMBL" id="OVE82906.1"/>
    </source>
</evidence>
<dbReference type="Proteomes" id="UP000196084">
    <property type="component" value="Unassembled WGS sequence"/>
</dbReference>
<dbReference type="InterPro" id="IPR054468">
    <property type="entry name" value="NrSPol-like_HBD"/>
</dbReference>
<sequence>MNNQNEDKFDIEAIPDELAERPQWICWRAEDRDGKTTKVPVDPTTGSFASTTDDRTWTTLEQALEYVVTGADGIGFVFTATDPLVGVDLDDCRDPETGKPLEPAPSIIDQLDSFTEVSPSGTGYHVLLEGELPDGRNRHGTLEMYDHARFFTVTADHVRGTPMSINERQEALEAVHEEFIVSEVSDGADTVEANPPVTESRQQSLALEDEELLEKARYASNGEKFDRLWRGSTAGYDSQSEADMALCCLLAFWTGGDAARVDQLFRQSGLLRDKWDEVHYSDGSTYGEKTVERAIASTEDVYDPSSGNETSTGGGQTTAAQGNSQDGPTSTTERTVSGTDGARAAYLAEKNQLLSERVSALEATLEQKNARLEELEDENTALRESLENCAEQFEDCDQSSNFKEATDDRDTIWKRMKKTISR</sequence>
<dbReference type="AlphaFoldDB" id="A0A202E3N4"/>
<dbReference type="EMBL" id="MWPH01000005">
    <property type="protein sequence ID" value="OVE82906.1"/>
    <property type="molecule type" value="Genomic_DNA"/>
</dbReference>
<dbReference type="OrthoDB" id="238910at2157"/>
<feature type="coiled-coil region" evidence="1">
    <location>
        <begin position="351"/>
        <end position="392"/>
    </location>
</feature>
<reference evidence="4 5" key="1">
    <citation type="submission" date="2017-02" db="EMBL/GenBank/DDBJ databases">
        <title>Natronthermophilus aegyptiacus gen. nov.,sp. nov., an aerobic, extremely halophilic alkalithermophilic archaeon isolated from the athalassohaline Wadi An Natrun, Egypt.</title>
        <authorList>
            <person name="Zhao B."/>
        </authorList>
    </citation>
    <scope>NUCLEOTIDE SEQUENCE [LARGE SCALE GENOMIC DNA]</scope>
    <source>
        <strain evidence="4 5">CGMCC 1.3597</strain>
    </source>
</reference>
<keyword evidence="5" id="KW-1185">Reference proteome</keyword>
<name>A0A202E3N4_9EURY</name>
<gene>
    <name evidence="4" type="ORF">B2G88_18055</name>
</gene>
<dbReference type="Pfam" id="PF22763">
    <property type="entry name" value="NrS1-1_pol-like_HBD"/>
    <property type="match status" value="1"/>
</dbReference>
<feature type="region of interest" description="Disordered" evidence="2">
    <location>
        <begin position="298"/>
        <end position="338"/>
    </location>
</feature>
<dbReference type="RefSeq" id="WP_087715581.1">
    <property type="nucleotide sequence ID" value="NZ_MWPH01000005.1"/>
</dbReference>
<evidence type="ECO:0000256" key="1">
    <source>
        <dbReference type="SAM" id="Coils"/>
    </source>
</evidence>
<proteinExistence type="predicted"/>
<accession>A0A202E3N4</accession>
<evidence type="ECO:0000259" key="3">
    <source>
        <dbReference type="Pfam" id="PF22763"/>
    </source>
</evidence>
<organism evidence="4 5">
    <name type="scientific">Natronolimnobius baerhuensis</name>
    <dbReference type="NCBI Taxonomy" id="253108"/>
    <lineage>
        <taxon>Archaea</taxon>
        <taxon>Methanobacteriati</taxon>
        <taxon>Methanobacteriota</taxon>
        <taxon>Stenosarchaea group</taxon>
        <taxon>Halobacteria</taxon>
        <taxon>Halobacteriales</taxon>
        <taxon>Natrialbaceae</taxon>
        <taxon>Natronolimnobius</taxon>
    </lineage>
</organism>
<evidence type="ECO:0000256" key="2">
    <source>
        <dbReference type="SAM" id="MobiDB-lite"/>
    </source>
</evidence>
<feature type="domain" description="NrS-1 polymerase-like HBD" evidence="3">
    <location>
        <begin position="239"/>
        <end position="304"/>
    </location>
</feature>